<dbReference type="PANTHER" id="PTHR33279:SF18">
    <property type="entry name" value="SULFUR CARRIER PROTEIN MJ0990-RELATED"/>
    <property type="match status" value="1"/>
</dbReference>
<dbReference type="Pfam" id="PF01206">
    <property type="entry name" value="TusA"/>
    <property type="match status" value="1"/>
</dbReference>
<dbReference type="SUPFAM" id="SSF64307">
    <property type="entry name" value="SirA-like"/>
    <property type="match status" value="1"/>
</dbReference>
<sequence>MSEKTKNKIPVLDVRGEICPYPMLKTNEELDDNLPGVEVLDVLTDHSPALSTIPPQAMKRGYEVDIEEIGDGQWKIRLAKPE</sequence>
<reference evidence="2" key="1">
    <citation type="submission" date="2018-05" db="EMBL/GenBank/DDBJ databases">
        <authorList>
            <person name="Lanie J.A."/>
            <person name="Ng W.-L."/>
            <person name="Kazmierczak K.M."/>
            <person name="Andrzejewski T.M."/>
            <person name="Davidsen T.M."/>
            <person name="Wayne K.J."/>
            <person name="Tettelin H."/>
            <person name="Glass J.I."/>
            <person name="Rusch D."/>
            <person name="Podicherti R."/>
            <person name="Tsui H.-C.T."/>
            <person name="Winkler M.E."/>
        </authorList>
    </citation>
    <scope>NUCLEOTIDE SEQUENCE</scope>
</reference>
<dbReference type="EMBL" id="UINC01109419">
    <property type="protein sequence ID" value="SVC76231.1"/>
    <property type="molecule type" value="Genomic_DNA"/>
</dbReference>
<dbReference type="CDD" id="cd00291">
    <property type="entry name" value="SirA_YedF_YeeD"/>
    <property type="match status" value="1"/>
</dbReference>
<dbReference type="AlphaFoldDB" id="A0A382PW83"/>
<gene>
    <name evidence="2" type="ORF">METZ01_LOCUS329085</name>
</gene>
<evidence type="ECO:0000313" key="2">
    <source>
        <dbReference type="EMBL" id="SVC76231.1"/>
    </source>
</evidence>
<dbReference type="InterPro" id="IPR001455">
    <property type="entry name" value="TusA-like"/>
</dbReference>
<accession>A0A382PW83</accession>
<protein>
    <recommendedName>
        <fullName evidence="1">UPF0033 domain-containing protein</fullName>
    </recommendedName>
</protein>
<evidence type="ECO:0000259" key="1">
    <source>
        <dbReference type="PROSITE" id="PS01148"/>
    </source>
</evidence>
<proteinExistence type="predicted"/>
<name>A0A382PW83_9ZZZZ</name>
<dbReference type="Gene3D" id="3.30.110.40">
    <property type="entry name" value="TusA-like domain"/>
    <property type="match status" value="1"/>
</dbReference>
<organism evidence="2">
    <name type="scientific">marine metagenome</name>
    <dbReference type="NCBI Taxonomy" id="408172"/>
    <lineage>
        <taxon>unclassified sequences</taxon>
        <taxon>metagenomes</taxon>
        <taxon>ecological metagenomes</taxon>
    </lineage>
</organism>
<dbReference type="PROSITE" id="PS01148">
    <property type="entry name" value="UPF0033"/>
    <property type="match status" value="1"/>
</dbReference>
<dbReference type="InterPro" id="IPR036868">
    <property type="entry name" value="TusA-like_sf"/>
</dbReference>
<feature type="domain" description="UPF0033" evidence="1">
    <location>
        <begin position="12"/>
        <end position="36"/>
    </location>
</feature>
<dbReference type="PANTHER" id="PTHR33279">
    <property type="entry name" value="SULFUR CARRIER PROTEIN YEDF-RELATED"/>
    <property type="match status" value="1"/>
</dbReference>